<name>A0A0P1F3B1_9RHOB</name>
<dbReference type="Proteomes" id="UP000051298">
    <property type="component" value="Unassembled WGS sequence"/>
</dbReference>
<dbReference type="GO" id="GO:0005829">
    <property type="term" value="C:cytosol"/>
    <property type="evidence" value="ECO:0007669"/>
    <property type="project" value="TreeGrafter"/>
</dbReference>
<organism evidence="2 3">
    <name type="scientific">Thalassobacter stenotrophicus</name>
    <dbReference type="NCBI Taxonomy" id="266809"/>
    <lineage>
        <taxon>Bacteria</taxon>
        <taxon>Pseudomonadati</taxon>
        <taxon>Pseudomonadota</taxon>
        <taxon>Alphaproteobacteria</taxon>
        <taxon>Rhodobacterales</taxon>
        <taxon>Roseobacteraceae</taxon>
        <taxon>Thalassobacter</taxon>
    </lineage>
</organism>
<reference evidence="2 3" key="1">
    <citation type="submission" date="2015-09" db="EMBL/GenBank/DDBJ databases">
        <authorList>
            <consortium name="Swine Surveillance"/>
        </authorList>
    </citation>
    <scope>NUCLEOTIDE SEQUENCE [LARGE SCALE GENOMIC DNA]</scope>
    <source>
        <strain evidence="2 3">CECT 5294</strain>
    </source>
</reference>
<dbReference type="PROSITE" id="PS51273">
    <property type="entry name" value="GATASE_TYPE_1"/>
    <property type="match status" value="1"/>
</dbReference>
<dbReference type="InterPro" id="IPR017926">
    <property type="entry name" value="GATASE"/>
</dbReference>
<evidence type="ECO:0000259" key="1">
    <source>
        <dbReference type="Pfam" id="PF00117"/>
    </source>
</evidence>
<dbReference type="STRING" id="266809.PM03_02895"/>
<dbReference type="RefSeq" id="WP_058124684.1">
    <property type="nucleotide sequence ID" value="NZ_CYRX01000033.1"/>
</dbReference>
<keyword evidence="2" id="KW-0436">Ligase</keyword>
<proteinExistence type="predicted"/>
<evidence type="ECO:0000313" key="2">
    <source>
        <dbReference type="EMBL" id="CUH62192.1"/>
    </source>
</evidence>
<dbReference type="EMBL" id="CYRX01000033">
    <property type="protein sequence ID" value="CUH62192.1"/>
    <property type="molecule type" value="Genomic_DNA"/>
</dbReference>
<dbReference type="SUPFAM" id="SSF52317">
    <property type="entry name" value="Class I glutamine amidotransferase-like"/>
    <property type="match status" value="1"/>
</dbReference>
<dbReference type="GO" id="GO:0003922">
    <property type="term" value="F:GMP synthase (glutamine-hydrolyzing) activity"/>
    <property type="evidence" value="ECO:0007669"/>
    <property type="project" value="UniProtKB-EC"/>
</dbReference>
<feature type="domain" description="Glutamine amidotransferase" evidence="1">
    <location>
        <begin position="77"/>
        <end position="180"/>
    </location>
</feature>
<dbReference type="EC" id="6.3.5.2" evidence="2"/>
<dbReference type="InterPro" id="IPR044992">
    <property type="entry name" value="ChyE-like"/>
</dbReference>
<dbReference type="CDD" id="cd01741">
    <property type="entry name" value="GATase1_1"/>
    <property type="match status" value="1"/>
</dbReference>
<dbReference type="PANTHER" id="PTHR42695:SF5">
    <property type="entry name" value="GLUTAMINE AMIDOTRANSFERASE YLR126C-RELATED"/>
    <property type="match status" value="1"/>
</dbReference>
<evidence type="ECO:0000313" key="3">
    <source>
        <dbReference type="Proteomes" id="UP000051298"/>
    </source>
</evidence>
<gene>
    <name evidence="2" type="primary">guaA_2</name>
    <name evidence="2" type="ORF">THS5294_03506</name>
</gene>
<dbReference type="InterPro" id="IPR029062">
    <property type="entry name" value="Class_I_gatase-like"/>
</dbReference>
<sequence length="228" mass="24762">MHIGILQCGHTSGEVAAHHGDFDTMFEGLFNGHGLTFSSYDIENMVFPPSVTTCDGWLLTGSKHGAYEDHPFIPPLEAFIRDAYAAGIPQVGICFGHQIMAQAMGGKVVKYDGGWGIGRAVYRMGDRDIALNALHQDQVVTRPEAARVLASSDFCENAALVYGDRMLSLQPHPEFSPQVIETYIKMRRGMAGYDPDRMDAAVVALDQPIDQASAAAMIAAFFKDAHNG</sequence>
<protein>
    <submittedName>
        <fullName evidence="2">GMP synthase [glutamine-hydrolyzing]</fullName>
        <ecNumber evidence="2">6.3.5.2</ecNumber>
    </submittedName>
</protein>
<accession>A0A0P1F3B1</accession>
<dbReference type="Gene3D" id="3.40.50.880">
    <property type="match status" value="1"/>
</dbReference>
<dbReference type="PANTHER" id="PTHR42695">
    <property type="entry name" value="GLUTAMINE AMIDOTRANSFERASE YLR126C-RELATED"/>
    <property type="match status" value="1"/>
</dbReference>
<dbReference type="Pfam" id="PF00117">
    <property type="entry name" value="GATase"/>
    <property type="match status" value="1"/>
</dbReference>
<dbReference type="eggNOG" id="COG0518">
    <property type="taxonomic scope" value="Bacteria"/>
</dbReference>
<dbReference type="AlphaFoldDB" id="A0A0P1F3B1"/>